<name>A0A9P0F023_BEMTA</name>
<dbReference type="CDD" id="cd08049">
    <property type="entry name" value="TAF8"/>
    <property type="match status" value="1"/>
</dbReference>
<evidence type="ECO:0000313" key="9">
    <source>
        <dbReference type="EMBL" id="CAH0382633.1"/>
    </source>
</evidence>
<dbReference type="EMBL" id="OU963862">
    <property type="protein sequence ID" value="CAH0382633.1"/>
    <property type="molecule type" value="Genomic_DNA"/>
</dbReference>
<comment type="subcellular location">
    <subcellularLocation>
        <location evidence="1">Nucleus</location>
    </subcellularLocation>
</comment>
<protein>
    <recommendedName>
        <fullName evidence="3">Transcription initiation factor TFIID subunit 8</fullName>
    </recommendedName>
</protein>
<dbReference type="InterPro" id="IPR019473">
    <property type="entry name" value="TFIID_su8_C"/>
</dbReference>
<evidence type="ECO:0000313" key="10">
    <source>
        <dbReference type="Proteomes" id="UP001152759"/>
    </source>
</evidence>
<feature type="region of interest" description="Disordered" evidence="7">
    <location>
        <begin position="215"/>
        <end position="281"/>
    </location>
</feature>
<evidence type="ECO:0000259" key="8">
    <source>
        <dbReference type="SMART" id="SM00576"/>
    </source>
</evidence>
<evidence type="ECO:0000256" key="2">
    <source>
        <dbReference type="ARBA" id="ARBA00008767"/>
    </source>
</evidence>
<dbReference type="PANTHER" id="PTHR46469">
    <property type="entry name" value="TRANSCRIPTION INITIATION FACTOR TFIID SUBUNIT 8"/>
    <property type="match status" value="1"/>
</dbReference>
<feature type="domain" description="Bromodomain associated" evidence="8">
    <location>
        <begin position="5"/>
        <end position="81"/>
    </location>
</feature>
<dbReference type="InterPro" id="IPR006565">
    <property type="entry name" value="BTP"/>
</dbReference>
<keyword evidence="5" id="KW-0804">Transcription</keyword>
<dbReference type="PANTHER" id="PTHR46469:SF1">
    <property type="entry name" value="TRANSCRIPTION INITIATION FACTOR TFIID SUBUNIT 8"/>
    <property type="match status" value="1"/>
</dbReference>
<proteinExistence type="inferred from homology"/>
<comment type="similarity">
    <text evidence="2">Belongs to the TAF8 family.</text>
</comment>
<evidence type="ECO:0000256" key="4">
    <source>
        <dbReference type="ARBA" id="ARBA00023015"/>
    </source>
</evidence>
<evidence type="ECO:0000256" key="3">
    <source>
        <dbReference type="ARBA" id="ARBA00017307"/>
    </source>
</evidence>
<keyword evidence="4" id="KW-0805">Transcription regulation</keyword>
<dbReference type="GO" id="GO:0046982">
    <property type="term" value="F:protein heterodimerization activity"/>
    <property type="evidence" value="ECO:0007669"/>
    <property type="project" value="InterPro"/>
</dbReference>
<evidence type="ECO:0000256" key="5">
    <source>
        <dbReference type="ARBA" id="ARBA00023163"/>
    </source>
</evidence>
<keyword evidence="6" id="KW-0539">Nucleus</keyword>
<evidence type="ECO:0000256" key="7">
    <source>
        <dbReference type="SAM" id="MobiDB-lite"/>
    </source>
</evidence>
<dbReference type="Proteomes" id="UP001152759">
    <property type="component" value="Chromosome 1"/>
</dbReference>
<dbReference type="SMART" id="SM00576">
    <property type="entry name" value="BTP"/>
    <property type="match status" value="1"/>
</dbReference>
<gene>
    <name evidence="9" type="ORF">BEMITA_LOCUS2151</name>
</gene>
<accession>A0A9P0F023</accession>
<dbReference type="OrthoDB" id="2193813at2759"/>
<dbReference type="CDD" id="cd22918">
    <property type="entry name" value="HFD_TAF8"/>
    <property type="match status" value="1"/>
</dbReference>
<dbReference type="AlphaFoldDB" id="A0A9P0F023"/>
<keyword evidence="10" id="KW-1185">Reference proteome</keyword>
<dbReference type="InterPro" id="IPR009072">
    <property type="entry name" value="Histone-fold"/>
</dbReference>
<evidence type="ECO:0000256" key="6">
    <source>
        <dbReference type="ARBA" id="ARBA00023242"/>
    </source>
</evidence>
<evidence type="ECO:0000256" key="1">
    <source>
        <dbReference type="ARBA" id="ARBA00004123"/>
    </source>
</evidence>
<dbReference type="GO" id="GO:0005669">
    <property type="term" value="C:transcription factor TFIID complex"/>
    <property type="evidence" value="ECO:0007669"/>
    <property type="project" value="InterPro"/>
</dbReference>
<dbReference type="Gene3D" id="1.10.20.10">
    <property type="entry name" value="Histone, subunit A"/>
    <property type="match status" value="1"/>
</dbReference>
<dbReference type="Pfam" id="PF07524">
    <property type="entry name" value="Bromo_TP"/>
    <property type="match status" value="1"/>
</dbReference>
<sequence length="281" mass="31287">MSQYTSTQRSVLKTCISALLMEAGFEASDPSALESLVVILQSFLHELGQSARSYHELASRARPLLADVIMALVSMGISLKGIETHAKRLNRTILAPLAPSVQPKQLSILQAGMKQALPSYIPSHFPQFPDPHAYIRTPTHKQPVTEYEAIREKAASQKRSLEKALTKFVSKTGETDSLFPKQENDPFLLIACKLSFPPYLSALLPKDQVFDFDEEENAKPLAPRKKKEMKGTEQSEEEAEQEEEERAKAEADMIDNPYLRPVKPPPTKLKIKGNTVTSISS</sequence>
<organism evidence="9 10">
    <name type="scientific">Bemisia tabaci</name>
    <name type="common">Sweetpotato whitefly</name>
    <name type="synonym">Aleurodes tabaci</name>
    <dbReference type="NCBI Taxonomy" id="7038"/>
    <lineage>
        <taxon>Eukaryota</taxon>
        <taxon>Metazoa</taxon>
        <taxon>Ecdysozoa</taxon>
        <taxon>Arthropoda</taxon>
        <taxon>Hexapoda</taxon>
        <taxon>Insecta</taxon>
        <taxon>Pterygota</taxon>
        <taxon>Neoptera</taxon>
        <taxon>Paraneoptera</taxon>
        <taxon>Hemiptera</taxon>
        <taxon>Sternorrhyncha</taxon>
        <taxon>Aleyrodoidea</taxon>
        <taxon>Aleyrodidae</taxon>
        <taxon>Aleyrodinae</taxon>
        <taxon>Bemisia</taxon>
    </lineage>
</organism>
<dbReference type="InterPro" id="IPR037818">
    <property type="entry name" value="TAF8"/>
</dbReference>
<dbReference type="Pfam" id="PF10406">
    <property type="entry name" value="TAF8_C"/>
    <property type="match status" value="1"/>
</dbReference>
<dbReference type="KEGG" id="btab:109040451"/>
<dbReference type="GO" id="GO:0006367">
    <property type="term" value="P:transcription initiation at RNA polymerase II promoter"/>
    <property type="evidence" value="ECO:0007669"/>
    <property type="project" value="TreeGrafter"/>
</dbReference>
<reference evidence="9" key="1">
    <citation type="submission" date="2021-12" db="EMBL/GenBank/DDBJ databases">
        <authorList>
            <person name="King R."/>
        </authorList>
    </citation>
    <scope>NUCLEOTIDE SEQUENCE</scope>
</reference>
<feature type="compositionally biased region" description="Acidic residues" evidence="7">
    <location>
        <begin position="234"/>
        <end position="244"/>
    </location>
</feature>